<evidence type="ECO:0000256" key="1">
    <source>
        <dbReference type="SAM" id="MobiDB-lite"/>
    </source>
</evidence>
<feature type="compositionally biased region" description="Polar residues" evidence="1">
    <location>
        <begin position="260"/>
        <end position="271"/>
    </location>
</feature>
<evidence type="ECO:0000313" key="4">
    <source>
        <dbReference type="Proteomes" id="UP000198372"/>
    </source>
</evidence>
<gene>
    <name evidence="3" type="ORF">BQ2448_372</name>
</gene>
<keyword evidence="4" id="KW-1185">Reference proteome</keyword>
<dbReference type="Proteomes" id="UP000198372">
    <property type="component" value="Unassembled WGS sequence"/>
</dbReference>
<name>A0A238F834_9BASI</name>
<evidence type="ECO:0000259" key="2">
    <source>
        <dbReference type="PROSITE" id="PS50048"/>
    </source>
</evidence>
<dbReference type="OrthoDB" id="2399539at2759"/>
<proteinExistence type="predicted"/>
<dbReference type="Gene3D" id="4.10.240.10">
    <property type="entry name" value="Zn(2)-C6 fungal-type DNA-binding domain"/>
    <property type="match status" value="1"/>
</dbReference>
<dbReference type="EMBL" id="FMSP01000003">
    <property type="protein sequence ID" value="SCV68251.1"/>
    <property type="molecule type" value="Genomic_DNA"/>
</dbReference>
<feature type="region of interest" description="Disordered" evidence="1">
    <location>
        <begin position="244"/>
        <end position="331"/>
    </location>
</feature>
<dbReference type="InterPro" id="IPR001138">
    <property type="entry name" value="Zn2Cys6_DnaBD"/>
</dbReference>
<dbReference type="CDD" id="cd00067">
    <property type="entry name" value="GAL4"/>
    <property type="match status" value="1"/>
</dbReference>
<dbReference type="GO" id="GO:0000981">
    <property type="term" value="F:DNA-binding transcription factor activity, RNA polymerase II-specific"/>
    <property type="evidence" value="ECO:0007669"/>
    <property type="project" value="InterPro"/>
</dbReference>
<accession>A0A238F834</accession>
<protein>
    <submittedName>
        <fullName evidence="3">BQ2448_372 protein</fullName>
    </submittedName>
</protein>
<feature type="compositionally biased region" description="Low complexity" evidence="1">
    <location>
        <begin position="322"/>
        <end position="331"/>
    </location>
</feature>
<feature type="compositionally biased region" description="Low complexity" evidence="1">
    <location>
        <begin position="67"/>
        <end position="78"/>
    </location>
</feature>
<feature type="region of interest" description="Disordered" evidence="1">
    <location>
        <begin position="67"/>
        <end position="91"/>
    </location>
</feature>
<dbReference type="GO" id="GO:0008270">
    <property type="term" value="F:zinc ion binding"/>
    <property type="evidence" value="ECO:0007669"/>
    <property type="project" value="InterPro"/>
</dbReference>
<dbReference type="PROSITE" id="PS50048">
    <property type="entry name" value="ZN2_CY6_FUNGAL_2"/>
    <property type="match status" value="1"/>
</dbReference>
<reference evidence="4" key="1">
    <citation type="submission" date="2016-09" db="EMBL/GenBank/DDBJ databases">
        <authorList>
            <person name="Jeantristanb JTB J.-T."/>
            <person name="Ricardo R."/>
        </authorList>
    </citation>
    <scope>NUCLEOTIDE SEQUENCE [LARGE SCALE GENOMIC DNA]</scope>
</reference>
<evidence type="ECO:0000313" key="3">
    <source>
        <dbReference type="EMBL" id="SCV68251.1"/>
    </source>
</evidence>
<feature type="region of interest" description="Disordered" evidence="1">
    <location>
        <begin position="190"/>
        <end position="219"/>
    </location>
</feature>
<dbReference type="SUPFAM" id="SSF57701">
    <property type="entry name" value="Zn2/Cys6 DNA-binding domain"/>
    <property type="match status" value="1"/>
</dbReference>
<feature type="domain" description="Zn(2)-C6 fungal-type" evidence="2">
    <location>
        <begin position="20"/>
        <end position="59"/>
    </location>
</feature>
<organism evidence="3 4">
    <name type="scientific">Microbotryum intermedium</name>
    <dbReference type="NCBI Taxonomy" id="269621"/>
    <lineage>
        <taxon>Eukaryota</taxon>
        <taxon>Fungi</taxon>
        <taxon>Dikarya</taxon>
        <taxon>Basidiomycota</taxon>
        <taxon>Pucciniomycotina</taxon>
        <taxon>Microbotryomycetes</taxon>
        <taxon>Microbotryales</taxon>
        <taxon>Microbotryaceae</taxon>
        <taxon>Microbotryum</taxon>
    </lineage>
</organism>
<dbReference type="InterPro" id="IPR036864">
    <property type="entry name" value="Zn2-C6_fun-type_DNA-bd_sf"/>
</dbReference>
<dbReference type="AlphaFoldDB" id="A0A238F834"/>
<sequence>MPSRMLKSDNGPLPLAKGLACRRCKARKTRCSGERPACVACIRSARFKRLQTDNIVCVYNEESASQSRSSSLSSGSPNRSRRGTDSPPFASSSPIPAYAPFHIIPDIAPDATTASCSQAAGARLASNGLGNDSALYSIDPPDPYGVYVSPSDPYHDPLSEARVQPLTDCRPLSQHHAVLPTAQSELYEPSPHPNGYLRTPFPSYCQTSSSLPTHPPPETPNFNLAYSSLHRFADISATGAKIARAPIPHAPSDDHKASRRSSTLDGSSYTPTPYPADEVKSLHSDGSAGGCRSSEPDRAFLSDSSLGFRNRHPHRTISERIPGSNSSTPSSPLLPLDLASVQAAGAVELTSTASYGGLLAAGLPVHASPDGNEDEVYLEDGQSRTMYEQSWGFGPATAWGNWNRLAGE</sequence>